<accession>A0A1I5U1P3</accession>
<keyword evidence="2" id="KW-1185">Reference proteome</keyword>
<sequence>MAVKHINENSKEESGILLSGNDAKKVFSMFSDNQSSEYIKEKEEKLKVIIDDVLKKPFPSAS</sequence>
<reference evidence="1 2" key="1">
    <citation type="submission" date="2016-10" db="EMBL/GenBank/DDBJ databases">
        <authorList>
            <person name="de Groot N.N."/>
        </authorList>
    </citation>
    <scope>NUCLEOTIDE SEQUENCE [LARGE SCALE GENOMIC DNA]</scope>
    <source>
        <strain evidence="1 2">EP1-55-1</strain>
    </source>
</reference>
<evidence type="ECO:0000313" key="2">
    <source>
        <dbReference type="Proteomes" id="UP000199227"/>
    </source>
</evidence>
<gene>
    <name evidence="1" type="ORF">SAMN05216234_1537</name>
</gene>
<organism evidence="1 2">
    <name type="scientific">Hydrogenimonas thermophila</name>
    <dbReference type="NCBI Taxonomy" id="223786"/>
    <lineage>
        <taxon>Bacteria</taxon>
        <taxon>Pseudomonadati</taxon>
        <taxon>Campylobacterota</taxon>
        <taxon>Epsilonproteobacteria</taxon>
        <taxon>Campylobacterales</taxon>
        <taxon>Hydrogenimonadaceae</taxon>
        <taxon>Hydrogenimonas</taxon>
    </lineage>
</organism>
<name>A0A1I5U1P3_9BACT</name>
<dbReference type="AlphaFoldDB" id="A0A1I5U1P3"/>
<dbReference type="EMBL" id="FOXB01000053">
    <property type="protein sequence ID" value="SFP89245.1"/>
    <property type="molecule type" value="Genomic_DNA"/>
</dbReference>
<evidence type="ECO:0000313" key="1">
    <source>
        <dbReference type="EMBL" id="SFP89245.1"/>
    </source>
</evidence>
<proteinExistence type="predicted"/>
<protein>
    <submittedName>
        <fullName evidence="1">Uncharacterized protein</fullName>
    </submittedName>
</protein>
<dbReference type="RefSeq" id="WP_092914022.1">
    <property type="nucleotide sequence ID" value="NZ_CP136592.1"/>
</dbReference>
<dbReference type="Proteomes" id="UP000199227">
    <property type="component" value="Unassembled WGS sequence"/>
</dbReference>
<dbReference type="STRING" id="223786.SAMN05216234_1537"/>